<name>A0A9W4T655_9GLOM</name>
<gene>
    <name evidence="1" type="ORF">FWILDA_LOCUS15992</name>
</gene>
<feature type="non-terminal residue" evidence="1">
    <location>
        <position position="1"/>
    </location>
</feature>
<dbReference type="AlphaFoldDB" id="A0A9W4T655"/>
<evidence type="ECO:0000313" key="1">
    <source>
        <dbReference type="EMBL" id="CAI2193274.1"/>
    </source>
</evidence>
<comment type="caution">
    <text evidence="1">The sequence shown here is derived from an EMBL/GenBank/DDBJ whole genome shotgun (WGS) entry which is preliminary data.</text>
</comment>
<organism evidence="1 2">
    <name type="scientific">Funneliformis geosporum</name>
    <dbReference type="NCBI Taxonomy" id="1117311"/>
    <lineage>
        <taxon>Eukaryota</taxon>
        <taxon>Fungi</taxon>
        <taxon>Fungi incertae sedis</taxon>
        <taxon>Mucoromycota</taxon>
        <taxon>Glomeromycotina</taxon>
        <taxon>Glomeromycetes</taxon>
        <taxon>Glomerales</taxon>
        <taxon>Glomeraceae</taxon>
        <taxon>Funneliformis</taxon>
    </lineage>
</organism>
<proteinExistence type="predicted"/>
<accession>A0A9W4T655</accession>
<evidence type="ECO:0000313" key="2">
    <source>
        <dbReference type="Proteomes" id="UP001153678"/>
    </source>
</evidence>
<reference evidence="1" key="1">
    <citation type="submission" date="2022-08" db="EMBL/GenBank/DDBJ databases">
        <authorList>
            <person name="Kallberg Y."/>
            <person name="Tangrot J."/>
            <person name="Rosling A."/>
        </authorList>
    </citation>
    <scope>NUCLEOTIDE SEQUENCE</scope>
    <source>
        <strain evidence="1">Wild A</strain>
    </source>
</reference>
<protein>
    <submittedName>
        <fullName evidence="1">1156_t:CDS:1</fullName>
    </submittedName>
</protein>
<keyword evidence="2" id="KW-1185">Reference proteome</keyword>
<dbReference type="Proteomes" id="UP001153678">
    <property type="component" value="Unassembled WGS sequence"/>
</dbReference>
<dbReference type="OrthoDB" id="2410986at2759"/>
<dbReference type="EMBL" id="CAMKVN010009308">
    <property type="protein sequence ID" value="CAI2193274.1"/>
    <property type="molecule type" value="Genomic_DNA"/>
</dbReference>
<sequence length="70" mass="8048">EKSAVEVDLDQTNYVTCILNLDCLKPVLKEEFNELRNVERSDIEFFFYDDYNTLTPLLSDAPLTSLTTIA</sequence>